<comment type="caution">
    <text evidence="2">The sequence shown here is derived from an EMBL/GenBank/DDBJ whole genome shotgun (WGS) entry which is preliminary data.</text>
</comment>
<accession>A0A556V9D7</accession>
<name>A0A556V9D7_BAGYA</name>
<evidence type="ECO:0000313" key="3">
    <source>
        <dbReference type="Proteomes" id="UP000319801"/>
    </source>
</evidence>
<gene>
    <name evidence="2" type="ORF">Baya_14508</name>
</gene>
<keyword evidence="3" id="KW-1185">Reference proteome</keyword>
<dbReference type="Proteomes" id="UP000319801">
    <property type="component" value="Unassembled WGS sequence"/>
</dbReference>
<protein>
    <submittedName>
        <fullName evidence="2">Condensin-2 complex subunit G2</fullName>
    </submittedName>
</protein>
<evidence type="ECO:0000256" key="1">
    <source>
        <dbReference type="SAM" id="MobiDB-lite"/>
    </source>
</evidence>
<sequence>MSVAQSAVCRPIFLVKLFVKSIVCRRLTRQSHIGRAVVTYIPELSVINGHIPVTVGLNYCQDISYLSALSALSQLSCPGSVLRSCQPAIESDNCQSGPISCVCDRVLSVCQTVGEIHLLQRHPEGRSFLTTLEESMNWIEKRVLPFLVAPGDSVSEQQLGLSRRIVAVCLHVCRDAVRVSLGDSDFKDQVLQLCSYVLLSEKGYTCVPVLLSLLSEVAQDCVSCDSEEQEEQMSVSLRIIANIFQKVLEVMAHRLRKDKEEGQEVSDPEEVTTPETVTDLPPLSNCIMSAILKSPAVTRFLYENAVAALNELLMPGI</sequence>
<dbReference type="OrthoDB" id="10062843at2759"/>
<proteinExistence type="predicted"/>
<dbReference type="AlphaFoldDB" id="A0A556V9D7"/>
<feature type="compositionally biased region" description="Acidic residues" evidence="1">
    <location>
        <begin position="263"/>
        <end position="272"/>
    </location>
</feature>
<feature type="region of interest" description="Disordered" evidence="1">
    <location>
        <begin position="258"/>
        <end position="278"/>
    </location>
</feature>
<reference evidence="2 3" key="1">
    <citation type="journal article" date="2019" name="Genome Biol. Evol.">
        <title>Whole-Genome Sequencing of the Giant Devil Catfish, Bagarius yarrelli.</title>
        <authorList>
            <person name="Jiang W."/>
            <person name="Lv Y."/>
            <person name="Cheng L."/>
            <person name="Yang K."/>
            <person name="Chao B."/>
            <person name="Wang X."/>
            <person name="Li Y."/>
            <person name="Pan X."/>
            <person name="You X."/>
            <person name="Zhang Y."/>
            <person name="Yang J."/>
            <person name="Li J."/>
            <person name="Zhang X."/>
            <person name="Liu S."/>
            <person name="Sun C."/>
            <person name="Yang J."/>
            <person name="Shi Q."/>
        </authorList>
    </citation>
    <scope>NUCLEOTIDE SEQUENCE [LARGE SCALE GENOMIC DNA]</scope>
    <source>
        <strain evidence="2">JWS20170419001</strain>
        <tissue evidence="2">Muscle</tissue>
    </source>
</reference>
<evidence type="ECO:0000313" key="2">
    <source>
        <dbReference type="EMBL" id="TTA98338.1"/>
    </source>
</evidence>
<dbReference type="EMBL" id="VCAZ01000165">
    <property type="protein sequence ID" value="TTA98338.1"/>
    <property type="molecule type" value="Genomic_DNA"/>
</dbReference>
<organism evidence="2 3">
    <name type="scientific">Bagarius yarrelli</name>
    <name type="common">Goonch</name>
    <name type="synonym">Bagrus yarrelli</name>
    <dbReference type="NCBI Taxonomy" id="175774"/>
    <lineage>
        <taxon>Eukaryota</taxon>
        <taxon>Metazoa</taxon>
        <taxon>Chordata</taxon>
        <taxon>Craniata</taxon>
        <taxon>Vertebrata</taxon>
        <taxon>Euteleostomi</taxon>
        <taxon>Actinopterygii</taxon>
        <taxon>Neopterygii</taxon>
        <taxon>Teleostei</taxon>
        <taxon>Ostariophysi</taxon>
        <taxon>Siluriformes</taxon>
        <taxon>Sisoridae</taxon>
        <taxon>Sisorinae</taxon>
        <taxon>Bagarius</taxon>
    </lineage>
</organism>